<dbReference type="InterPro" id="IPR006683">
    <property type="entry name" value="Thioestr_dom"/>
</dbReference>
<dbReference type="NCBIfam" id="TIGR00369">
    <property type="entry name" value="unchar_dom_1"/>
    <property type="match status" value="1"/>
</dbReference>
<evidence type="ECO:0000313" key="3">
    <source>
        <dbReference type="EMBL" id="CAE0675379.1"/>
    </source>
</evidence>
<evidence type="ECO:0000256" key="1">
    <source>
        <dbReference type="ARBA" id="ARBA00022801"/>
    </source>
</evidence>
<dbReference type="InterPro" id="IPR029069">
    <property type="entry name" value="HotDog_dom_sf"/>
</dbReference>
<dbReference type="SUPFAM" id="SSF54637">
    <property type="entry name" value="Thioesterase/thiol ester dehydrase-isomerase"/>
    <property type="match status" value="1"/>
</dbReference>
<dbReference type="InterPro" id="IPR003736">
    <property type="entry name" value="PAAI_dom"/>
</dbReference>
<sequence>MPQPASIRPRKRVAFLNSGAGADKKTSTAKIGAKEMVELFKQVPYTPLNDKISVEHLGFGTARIRLRVDSQNLRPGGTVSGPVLFTLCDMVAWAVVCSLNGKSLLSVTTSTSIDFLNKPRAGHDLIGMGEVLKNGKRLVVSRVSVYSDGDLENAVAHASVTYSVPPTQSKL</sequence>
<name>A0A7S4DWR5_9EUKA</name>
<accession>A0A7S4DWR5</accession>
<dbReference type="AlphaFoldDB" id="A0A7S4DWR5"/>
<gene>
    <name evidence="3" type="ORF">LGLO00237_LOCUS27156</name>
</gene>
<reference evidence="3" key="1">
    <citation type="submission" date="2021-01" db="EMBL/GenBank/DDBJ databases">
        <authorList>
            <person name="Corre E."/>
            <person name="Pelletier E."/>
            <person name="Niang G."/>
            <person name="Scheremetjew M."/>
            <person name="Finn R."/>
            <person name="Kale V."/>
            <person name="Holt S."/>
            <person name="Cochrane G."/>
            <person name="Meng A."/>
            <person name="Brown T."/>
            <person name="Cohen L."/>
        </authorList>
    </citation>
    <scope>NUCLEOTIDE SEQUENCE</scope>
    <source>
        <strain evidence="3">CCCM811</strain>
    </source>
</reference>
<dbReference type="Gene3D" id="3.10.129.10">
    <property type="entry name" value="Hotdog Thioesterase"/>
    <property type="match status" value="1"/>
</dbReference>
<protein>
    <recommendedName>
        <fullName evidence="2">Thioesterase domain-containing protein</fullName>
    </recommendedName>
</protein>
<feature type="domain" description="Thioesterase" evidence="2">
    <location>
        <begin position="76"/>
        <end position="151"/>
    </location>
</feature>
<keyword evidence="1" id="KW-0378">Hydrolase</keyword>
<dbReference type="EMBL" id="HBIV01038116">
    <property type="protein sequence ID" value="CAE0675379.1"/>
    <property type="molecule type" value="Transcribed_RNA"/>
</dbReference>
<organism evidence="3">
    <name type="scientific">Lotharella globosa</name>
    <dbReference type="NCBI Taxonomy" id="91324"/>
    <lineage>
        <taxon>Eukaryota</taxon>
        <taxon>Sar</taxon>
        <taxon>Rhizaria</taxon>
        <taxon>Cercozoa</taxon>
        <taxon>Chlorarachniophyceae</taxon>
        <taxon>Lotharella</taxon>
    </lineage>
</organism>
<evidence type="ECO:0000259" key="2">
    <source>
        <dbReference type="Pfam" id="PF03061"/>
    </source>
</evidence>
<dbReference type="Pfam" id="PF03061">
    <property type="entry name" value="4HBT"/>
    <property type="match status" value="1"/>
</dbReference>
<proteinExistence type="predicted"/>
<dbReference type="GO" id="GO:0016787">
    <property type="term" value="F:hydrolase activity"/>
    <property type="evidence" value="ECO:0007669"/>
    <property type="project" value="UniProtKB-KW"/>
</dbReference>
<dbReference type="CDD" id="cd03443">
    <property type="entry name" value="PaaI_thioesterase"/>
    <property type="match status" value="1"/>
</dbReference>